<dbReference type="Proteomes" id="UP000192940">
    <property type="component" value="Chromosome I"/>
</dbReference>
<dbReference type="Gene3D" id="3.30.460.40">
    <property type="match status" value="1"/>
</dbReference>
<dbReference type="InterPro" id="IPR039498">
    <property type="entry name" value="NTP_transf_5"/>
</dbReference>
<organism evidence="1 2">
    <name type="scientific">Paenibacillus uliginis N3/975</name>
    <dbReference type="NCBI Taxonomy" id="1313296"/>
    <lineage>
        <taxon>Bacteria</taxon>
        <taxon>Bacillati</taxon>
        <taxon>Bacillota</taxon>
        <taxon>Bacilli</taxon>
        <taxon>Bacillales</taxon>
        <taxon>Paenibacillaceae</taxon>
        <taxon>Paenibacillus</taxon>
    </lineage>
</organism>
<protein>
    <submittedName>
        <fullName evidence="1">Uncharacterized nucleotidyltransferase</fullName>
    </submittedName>
</protein>
<evidence type="ECO:0000313" key="2">
    <source>
        <dbReference type="Proteomes" id="UP000192940"/>
    </source>
</evidence>
<dbReference type="AlphaFoldDB" id="A0A1X7HSF8"/>
<dbReference type="STRING" id="1313296.SAMN05661091_5692"/>
<accession>A0A1X7HSF8</accession>
<dbReference type="RefSeq" id="WP_208916281.1">
    <property type="nucleotide sequence ID" value="NZ_LT840184.1"/>
</dbReference>
<sequence length="384" mass="45059">MLNVMSIDKSDFSNEMSFMLLILREDIILEEETVKRYISNINWDNFLKLVTHHRVYSLMYVKLNKIGSSLIQEEVMLALRQLYKNNTVKMLQLTRELCVVCRTLNDQGIRSIVLKGPVLALHLYGELSHRTSKDLDILIDTNDVERTKKVLEKLGYCPDNTDAHLFWKKKSHHISFLHSLHSTQIEIHWRLNPDIISSPSFEELWQNKKIMVIYNQEFNHLGDEDLFAYLADHGARHGWFRLRWLIDIDRLVKNQIDIPRLNNHFKLYGGRIYVEQAVLLSNLLLSSKIPLDIQSLLISRKSIKLAQMALDGIKNSPNVEEGFTSKYKQSINSVLTGRQKTLLLLKRLLPSSLDAEILPLPRSFSFLYFPLRPFLWFWRLMKRT</sequence>
<gene>
    <name evidence="1" type="ORF">SAMN05661091_5692</name>
</gene>
<dbReference type="SUPFAM" id="SSF81301">
    <property type="entry name" value="Nucleotidyltransferase"/>
    <property type="match status" value="1"/>
</dbReference>
<reference evidence="2" key="1">
    <citation type="submission" date="2017-04" db="EMBL/GenBank/DDBJ databases">
        <authorList>
            <person name="Varghese N."/>
            <person name="Submissions S."/>
        </authorList>
    </citation>
    <scope>NUCLEOTIDE SEQUENCE [LARGE SCALE GENOMIC DNA]</scope>
    <source>
        <strain evidence="2">N3/975</strain>
    </source>
</reference>
<dbReference type="GO" id="GO:0016740">
    <property type="term" value="F:transferase activity"/>
    <property type="evidence" value="ECO:0007669"/>
    <property type="project" value="UniProtKB-KW"/>
</dbReference>
<dbReference type="InterPro" id="IPR043519">
    <property type="entry name" value="NT_sf"/>
</dbReference>
<evidence type="ECO:0000313" key="1">
    <source>
        <dbReference type="EMBL" id="SMF92131.1"/>
    </source>
</evidence>
<proteinExistence type="predicted"/>
<dbReference type="EMBL" id="LT840184">
    <property type="protein sequence ID" value="SMF92131.1"/>
    <property type="molecule type" value="Genomic_DNA"/>
</dbReference>
<name>A0A1X7HSF8_9BACL</name>
<keyword evidence="2" id="KW-1185">Reference proteome</keyword>
<dbReference type="Pfam" id="PF14907">
    <property type="entry name" value="NTP_transf_5"/>
    <property type="match status" value="1"/>
</dbReference>
<keyword evidence="1" id="KW-0808">Transferase</keyword>